<sequence length="329" mass="39017">MTTFPLLQLPLVAMEHVLCMMSPFELIHVSLASSRAKTIVRNFSKTKDSFSVSFSNYWLSISFHRNLMIWTYSIHINQDHANMYAIIHQNDRIREMIRKVSEEPLKDIMKWYDYAREVLNCKINSLTFRFYLSSSENRRTIDWIAAQSNTMEWMELSSVYEESDDDLKYLMERILVSGHFKLKVKKYKNDFRMEIPGNPEWLHIENAQFLNYDQLLRLKSPIIILRESILTNEEIHRFLRSWMSCETHLELEALEISISGPDAINEIMDLPHEKTNDPRVVQAFDDYHMISQVENEIFTIERGDGQKRASVTVARLWDEWRLCLIVHSV</sequence>
<dbReference type="InterPro" id="IPR001810">
    <property type="entry name" value="F-box_dom"/>
</dbReference>
<name>A0A1I7UU26_9PELO</name>
<evidence type="ECO:0000313" key="3">
    <source>
        <dbReference type="WBParaSite" id="Csp11.Scaffold630.g19353.t2"/>
    </source>
</evidence>
<dbReference type="PROSITE" id="PS50181">
    <property type="entry name" value="FBOX"/>
    <property type="match status" value="1"/>
</dbReference>
<dbReference type="PANTHER" id="PTHR21503">
    <property type="entry name" value="F-BOX-CONTAINING HYPOTHETICAL PROTEIN C.ELEGANS"/>
    <property type="match status" value="1"/>
</dbReference>
<organism evidence="2 3">
    <name type="scientific">Caenorhabditis tropicalis</name>
    <dbReference type="NCBI Taxonomy" id="1561998"/>
    <lineage>
        <taxon>Eukaryota</taxon>
        <taxon>Metazoa</taxon>
        <taxon>Ecdysozoa</taxon>
        <taxon>Nematoda</taxon>
        <taxon>Chromadorea</taxon>
        <taxon>Rhabditida</taxon>
        <taxon>Rhabditina</taxon>
        <taxon>Rhabditomorpha</taxon>
        <taxon>Rhabditoidea</taxon>
        <taxon>Rhabditidae</taxon>
        <taxon>Peloderinae</taxon>
        <taxon>Caenorhabditis</taxon>
    </lineage>
</organism>
<dbReference type="eggNOG" id="ENOG502TKJH">
    <property type="taxonomic scope" value="Eukaryota"/>
</dbReference>
<dbReference type="PANTHER" id="PTHR21503:SF53">
    <property type="entry name" value="F-BOX ASSOCIATED DOMAIN-CONTAINING PROTEIN-RELATED"/>
    <property type="match status" value="1"/>
</dbReference>
<dbReference type="AlphaFoldDB" id="A0A1I7UU26"/>
<dbReference type="WBParaSite" id="Csp11.Scaffold630.g19353.t2">
    <property type="protein sequence ID" value="Csp11.Scaffold630.g19353.t2"/>
    <property type="gene ID" value="Csp11.Scaffold630.g19353"/>
</dbReference>
<reference evidence="3" key="1">
    <citation type="submission" date="2016-11" db="UniProtKB">
        <authorList>
            <consortium name="WormBaseParasite"/>
        </authorList>
    </citation>
    <scope>IDENTIFICATION</scope>
</reference>
<evidence type="ECO:0000259" key="1">
    <source>
        <dbReference type="PROSITE" id="PS50181"/>
    </source>
</evidence>
<dbReference type="Pfam" id="PF00646">
    <property type="entry name" value="F-box"/>
    <property type="match status" value="1"/>
</dbReference>
<protein>
    <submittedName>
        <fullName evidence="3">FBA_2 domain-containing protein</fullName>
    </submittedName>
</protein>
<accession>A0A1I7UU26</accession>
<dbReference type="Proteomes" id="UP000095282">
    <property type="component" value="Unplaced"/>
</dbReference>
<keyword evidence="2" id="KW-1185">Reference proteome</keyword>
<feature type="domain" description="F-box" evidence="1">
    <location>
        <begin position="3"/>
        <end position="61"/>
    </location>
</feature>
<dbReference type="Pfam" id="PF07735">
    <property type="entry name" value="FBA_2"/>
    <property type="match status" value="1"/>
</dbReference>
<proteinExistence type="predicted"/>
<dbReference type="InterPro" id="IPR012885">
    <property type="entry name" value="F-box_Sdz-33"/>
</dbReference>
<evidence type="ECO:0000313" key="2">
    <source>
        <dbReference type="Proteomes" id="UP000095282"/>
    </source>
</evidence>